<reference evidence="1 2" key="1">
    <citation type="submission" date="2019-11" db="EMBL/GenBank/DDBJ databases">
        <title>Whole Genome Sequencing and Comparative Genomic Analyses of Lysinibacillus pakistanensis LZH-9, a Halotolerant Strain with Excellent COD Removal Capability.</title>
        <authorList>
            <person name="Zhou H."/>
        </authorList>
    </citation>
    <scope>NUCLEOTIDE SEQUENCE [LARGE SCALE GENOMIC DNA]</scope>
    <source>
        <strain evidence="1 2">LZH-9</strain>
    </source>
</reference>
<evidence type="ECO:0000313" key="2">
    <source>
        <dbReference type="Proteomes" id="UP000373269"/>
    </source>
</evidence>
<dbReference type="RefSeq" id="WP_369592826.1">
    <property type="nucleotide sequence ID" value="NZ_CP045835.1"/>
</dbReference>
<dbReference type="Proteomes" id="UP000373269">
    <property type="component" value="Chromosome"/>
</dbReference>
<name>A0ABX6DAC0_9BACI</name>
<keyword evidence="2" id="KW-1185">Reference proteome</keyword>
<protein>
    <submittedName>
        <fullName evidence="1">Uncharacterized protein</fullName>
    </submittedName>
</protein>
<dbReference type="EMBL" id="CP045835">
    <property type="protein sequence ID" value="QGG51750.1"/>
    <property type="molecule type" value="Genomic_DNA"/>
</dbReference>
<sequence>MKVNCSSVLSILKVESAERPDVDISIVHLPLTTRFFLDEAKKQHKAHFIDRYLARIPAKLTEVEFGFK</sequence>
<accession>A0ABX6DAC0</accession>
<gene>
    <name evidence="1" type="ORF">GDS87_12690</name>
</gene>
<organism evidence="1 2">
    <name type="scientific">Lysinibacillus pakistanensis</name>
    <dbReference type="NCBI Taxonomy" id="759811"/>
    <lineage>
        <taxon>Bacteria</taxon>
        <taxon>Bacillati</taxon>
        <taxon>Bacillota</taxon>
        <taxon>Bacilli</taxon>
        <taxon>Bacillales</taxon>
        <taxon>Bacillaceae</taxon>
        <taxon>Lysinibacillus</taxon>
    </lineage>
</organism>
<proteinExistence type="predicted"/>
<evidence type="ECO:0000313" key="1">
    <source>
        <dbReference type="EMBL" id="QGG51750.1"/>
    </source>
</evidence>